<sequence>MNRDPVKFTFDTDFNPNPARPKKTAAPPPPTFSLDDLNAARAAAHAEGMAAGRAEQAADNDARLAEAEERLGAALSALRDQLAASEARLRADAASLGHAVARRLCEALTARLPLAEMDAMVADCLTDLKDEPRVVIHVADSLLDEARARFLAQAEARAFPGQVVVLGDAQLAPGDVNIEWTNGGILRDGAALAEAVASAVDRYVTAQQR</sequence>
<dbReference type="PANTHER" id="PTHR34982:SF1">
    <property type="entry name" value="FLAGELLAR ASSEMBLY PROTEIN FLIH"/>
    <property type="match status" value="1"/>
</dbReference>
<comment type="caution">
    <text evidence="4">The sequence shown here is derived from an EMBL/GenBank/DDBJ whole genome shotgun (WGS) entry which is preliminary data.</text>
</comment>
<accession>A0A317E9L9</accession>
<evidence type="ECO:0000256" key="2">
    <source>
        <dbReference type="ARBA" id="ARBA00022927"/>
    </source>
</evidence>
<evidence type="ECO:0000313" key="5">
    <source>
        <dbReference type="Proteomes" id="UP000246077"/>
    </source>
</evidence>
<protein>
    <submittedName>
        <fullName evidence="4">Uncharacterized protein</fullName>
    </submittedName>
</protein>
<evidence type="ECO:0000313" key="4">
    <source>
        <dbReference type="EMBL" id="PWR21825.1"/>
    </source>
</evidence>
<feature type="region of interest" description="Disordered" evidence="3">
    <location>
        <begin position="1"/>
        <end position="32"/>
    </location>
</feature>
<dbReference type="RefSeq" id="WP_109920469.1">
    <property type="nucleotide sequence ID" value="NZ_QGLF01000002.1"/>
</dbReference>
<keyword evidence="5" id="KW-1185">Reference proteome</keyword>
<name>A0A317E9L9_9PROT</name>
<reference evidence="5" key="1">
    <citation type="submission" date="2018-05" db="EMBL/GenBank/DDBJ databases">
        <title>Zavarzinia sp. HR-AS.</title>
        <authorList>
            <person name="Lee Y."/>
            <person name="Jeon C.O."/>
        </authorList>
    </citation>
    <scope>NUCLEOTIDE SEQUENCE [LARGE SCALE GENOMIC DNA]</scope>
    <source>
        <strain evidence="5">DSM 1231</strain>
    </source>
</reference>
<dbReference type="GO" id="GO:0005829">
    <property type="term" value="C:cytosol"/>
    <property type="evidence" value="ECO:0007669"/>
    <property type="project" value="TreeGrafter"/>
</dbReference>
<proteinExistence type="predicted"/>
<dbReference type="EMBL" id="QGLF01000002">
    <property type="protein sequence ID" value="PWR21825.1"/>
    <property type="molecule type" value="Genomic_DNA"/>
</dbReference>
<organism evidence="4 5">
    <name type="scientific">Zavarzinia compransoris</name>
    <dbReference type="NCBI Taxonomy" id="1264899"/>
    <lineage>
        <taxon>Bacteria</taxon>
        <taxon>Pseudomonadati</taxon>
        <taxon>Pseudomonadota</taxon>
        <taxon>Alphaproteobacteria</taxon>
        <taxon>Rhodospirillales</taxon>
        <taxon>Zavarziniaceae</taxon>
        <taxon>Zavarzinia</taxon>
    </lineage>
</organism>
<dbReference type="Proteomes" id="UP000246077">
    <property type="component" value="Unassembled WGS sequence"/>
</dbReference>
<dbReference type="GO" id="GO:0015031">
    <property type="term" value="P:protein transport"/>
    <property type="evidence" value="ECO:0007669"/>
    <property type="project" value="UniProtKB-KW"/>
</dbReference>
<evidence type="ECO:0000256" key="3">
    <source>
        <dbReference type="SAM" id="MobiDB-lite"/>
    </source>
</evidence>
<keyword evidence="1" id="KW-0813">Transport</keyword>
<gene>
    <name evidence="4" type="ORF">DKG75_07500</name>
</gene>
<dbReference type="OrthoDB" id="7304298at2"/>
<dbReference type="AlphaFoldDB" id="A0A317E9L9"/>
<dbReference type="PANTHER" id="PTHR34982">
    <property type="entry name" value="YOP PROTEINS TRANSLOCATION PROTEIN L"/>
    <property type="match status" value="1"/>
</dbReference>
<keyword evidence="2" id="KW-0653">Protein transport</keyword>
<evidence type="ECO:0000256" key="1">
    <source>
        <dbReference type="ARBA" id="ARBA00022448"/>
    </source>
</evidence>
<dbReference type="InterPro" id="IPR051472">
    <property type="entry name" value="T3SS_Stator/FliH"/>
</dbReference>